<reference evidence="2 3" key="1">
    <citation type="submission" date="2020-08" db="EMBL/GenBank/DDBJ databases">
        <title>Genomic Encyclopedia of Type Strains, Phase IV (KMG-V): Genome sequencing to study the core and pangenomes of soil and plant-associated prokaryotes.</title>
        <authorList>
            <person name="Whitman W."/>
        </authorList>
    </citation>
    <scope>NUCLEOTIDE SEQUENCE [LARGE SCALE GENOMIC DNA]</scope>
    <source>
        <strain evidence="2 3">SEMIA 4084</strain>
    </source>
</reference>
<keyword evidence="3" id="KW-1185">Reference proteome</keyword>
<dbReference type="AlphaFoldDB" id="A0A7W8UBT8"/>
<sequence length="31" mass="3592">MTAGPLRKRPGQDFHEKNAGIKLVRGERYEH</sequence>
<accession>A0A7W8UBT8</accession>
<comment type="caution">
    <text evidence="2">The sequence shown here is derived from an EMBL/GenBank/DDBJ whole genome shotgun (WGS) entry which is preliminary data.</text>
</comment>
<feature type="region of interest" description="Disordered" evidence="1">
    <location>
        <begin position="1"/>
        <end position="31"/>
    </location>
</feature>
<feature type="compositionally biased region" description="Basic and acidic residues" evidence="1">
    <location>
        <begin position="10"/>
        <end position="31"/>
    </location>
</feature>
<proteinExistence type="predicted"/>
<gene>
    <name evidence="2" type="ORF">GGD55_003120</name>
</gene>
<dbReference type="EMBL" id="JACHBK010000006">
    <property type="protein sequence ID" value="MBB5536413.1"/>
    <property type="molecule type" value="Genomic_DNA"/>
</dbReference>
<evidence type="ECO:0000313" key="3">
    <source>
        <dbReference type="Proteomes" id="UP000585507"/>
    </source>
</evidence>
<name>A0A7W8UBT8_9HYPH</name>
<protein>
    <submittedName>
        <fullName evidence="2">Uncharacterized protein</fullName>
    </submittedName>
</protein>
<evidence type="ECO:0000313" key="2">
    <source>
        <dbReference type="EMBL" id="MBB5536413.1"/>
    </source>
</evidence>
<evidence type="ECO:0000256" key="1">
    <source>
        <dbReference type="SAM" id="MobiDB-lite"/>
    </source>
</evidence>
<dbReference type="Proteomes" id="UP000585507">
    <property type="component" value="Unassembled WGS sequence"/>
</dbReference>
<organism evidence="2 3">
    <name type="scientific">Rhizobium giardinii</name>
    <dbReference type="NCBI Taxonomy" id="56731"/>
    <lineage>
        <taxon>Bacteria</taxon>
        <taxon>Pseudomonadati</taxon>
        <taxon>Pseudomonadota</taxon>
        <taxon>Alphaproteobacteria</taxon>
        <taxon>Hyphomicrobiales</taxon>
        <taxon>Rhizobiaceae</taxon>
        <taxon>Rhizobium/Agrobacterium group</taxon>
        <taxon>Rhizobium</taxon>
    </lineage>
</organism>